<comment type="caution">
    <text evidence="1">The sequence shown here is derived from an EMBL/GenBank/DDBJ whole genome shotgun (WGS) entry which is preliminary data.</text>
</comment>
<sequence>MFLNCAADPLQKQKAAHTVNDIGPTYPHGGMSDTHCPDKQSRLCFVFNKDMLDTGLNDRFSSI</sequence>
<organism evidence="1 2">
    <name type="scientific">Gluconobacter japonicus</name>
    <dbReference type="NCBI Taxonomy" id="376620"/>
    <lineage>
        <taxon>Bacteria</taxon>
        <taxon>Pseudomonadati</taxon>
        <taxon>Pseudomonadota</taxon>
        <taxon>Alphaproteobacteria</taxon>
        <taxon>Acetobacterales</taxon>
        <taxon>Acetobacteraceae</taxon>
        <taxon>Gluconobacter</taxon>
    </lineage>
</organism>
<accession>A0ABQ5WIR3</accession>
<evidence type="ECO:0000313" key="2">
    <source>
        <dbReference type="Proteomes" id="UP001156613"/>
    </source>
</evidence>
<proteinExistence type="predicted"/>
<dbReference type="Proteomes" id="UP001156613">
    <property type="component" value="Unassembled WGS sequence"/>
</dbReference>
<keyword evidence="2" id="KW-1185">Reference proteome</keyword>
<gene>
    <name evidence="1" type="ORF">GCM10010937_14120</name>
</gene>
<evidence type="ECO:0000313" key="1">
    <source>
        <dbReference type="EMBL" id="GLQ59609.1"/>
    </source>
</evidence>
<protein>
    <submittedName>
        <fullName evidence="1">Uncharacterized protein</fullName>
    </submittedName>
</protein>
<name>A0ABQ5WIR3_GLUJA</name>
<reference evidence="2" key="1">
    <citation type="journal article" date="2019" name="Int. J. Syst. Evol. Microbiol.">
        <title>The Global Catalogue of Microorganisms (GCM) 10K type strain sequencing project: providing services to taxonomists for standard genome sequencing and annotation.</title>
        <authorList>
            <consortium name="The Broad Institute Genomics Platform"/>
            <consortium name="The Broad Institute Genome Sequencing Center for Infectious Disease"/>
            <person name="Wu L."/>
            <person name="Ma J."/>
        </authorList>
    </citation>
    <scope>NUCLEOTIDE SEQUENCE [LARGE SCALE GENOMIC DNA]</scope>
    <source>
        <strain evidence="2">NBRC 3271</strain>
    </source>
</reference>
<dbReference type="EMBL" id="BSNT01000041">
    <property type="protein sequence ID" value="GLQ59609.1"/>
    <property type="molecule type" value="Genomic_DNA"/>
</dbReference>